<dbReference type="PANTHER" id="PTHR12689:SF4">
    <property type="entry name" value="PROTEIN AAR2 HOMOLOG"/>
    <property type="match status" value="1"/>
</dbReference>
<evidence type="ECO:0000313" key="2">
    <source>
        <dbReference type="EMBL" id="KAK0646700.1"/>
    </source>
</evidence>
<proteinExistence type="predicted"/>
<dbReference type="AlphaFoldDB" id="A0AA40CPV7"/>
<protein>
    <submittedName>
        <fullName evidence="2">A1 cistron-splicing factor</fullName>
    </submittedName>
</protein>
<dbReference type="Proteomes" id="UP001174936">
    <property type="component" value="Unassembled WGS sequence"/>
</dbReference>
<gene>
    <name evidence="2" type="ORF">B0T16DRAFT_414118</name>
</gene>
<organism evidence="2 3">
    <name type="scientific">Cercophora newfieldiana</name>
    <dbReference type="NCBI Taxonomy" id="92897"/>
    <lineage>
        <taxon>Eukaryota</taxon>
        <taxon>Fungi</taxon>
        <taxon>Dikarya</taxon>
        <taxon>Ascomycota</taxon>
        <taxon>Pezizomycotina</taxon>
        <taxon>Sordariomycetes</taxon>
        <taxon>Sordariomycetidae</taxon>
        <taxon>Sordariales</taxon>
        <taxon>Lasiosphaeriaceae</taxon>
        <taxon>Cercophora</taxon>
    </lineage>
</organism>
<accession>A0AA40CPV7</accession>
<sequence length="290" mass="32893">MTDTAAMWHQLTDAITAPFLDRITGKKGVTEWLVDSMDSVRGDSRLPSCLATASETYRALVGNELHFAFSEAIQDLRILADTSRSSDPDTTSRVLPLWEGKEADVVAELQFVFITGTHLGNTACLEYWWKFVLKIVLHAFKLALQRPTLSSWLLRTLHAQLAYTNNNVEPLQQDGSANSDGPSGDRLLFHSLPHSKKLLHSALVEYKSRINTLLVDLGNRITPEQKEVGYALDDLEAWLWRFGWDLRKTTAERRMVWNNNDDEEEEDDLPVIVDIDEDGREVGLVSFHRD</sequence>
<keyword evidence="3" id="KW-1185">Reference proteome</keyword>
<dbReference type="Pfam" id="PF05282">
    <property type="entry name" value="AAR2"/>
    <property type="match status" value="1"/>
</dbReference>
<evidence type="ECO:0000313" key="3">
    <source>
        <dbReference type="Proteomes" id="UP001174936"/>
    </source>
</evidence>
<evidence type="ECO:0000259" key="1">
    <source>
        <dbReference type="Pfam" id="PF05282"/>
    </source>
</evidence>
<dbReference type="EMBL" id="JAULSV010000004">
    <property type="protein sequence ID" value="KAK0646700.1"/>
    <property type="molecule type" value="Genomic_DNA"/>
</dbReference>
<dbReference type="PANTHER" id="PTHR12689">
    <property type="entry name" value="A1 CISTRON SPLICING FACTOR AAR2-RELATED"/>
    <property type="match status" value="1"/>
</dbReference>
<dbReference type="InterPro" id="IPR007946">
    <property type="entry name" value="AAR2"/>
</dbReference>
<reference evidence="2" key="1">
    <citation type="submission" date="2023-06" db="EMBL/GenBank/DDBJ databases">
        <title>Genome-scale phylogeny and comparative genomics of the fungal order Sordariales.</title>
        <authorList>
            <consortium name="Lawrence Berkeley National Laboratory"/>
            <person name="Hensen N."/>
            <person name="Bonometti L."/>
            <person name="Westerberg I."/>
            <person name="Brannstrom I.O."/>
            <person name="Guillou S."/>
            <person name="Cros-Aarteil S."/>
            <person name="Calhoun S."/>
            <person name="Haridas S."/>
            <person name="Kuo A."/>
            <person name="Mondo S."/>
            <person name="Pangilinan J."/>
            <person name="Riley R."/>
            <person name="Labutti K."/>
            <person name="Andreopoulos B."/>
            <person name="Lipzen A."/>
            <person name="Chen C."/>
            <person name="Yanf M."/>
            <person name="Daum C."/>
            <person name="Ng V."/>
            <person name="Clum A."/>
            <person name="Steindorff A."/>
            <person name="Ohm R."/>
            <person name="Martin F."/>
            <person name="Silar P."/>
            <person name="Natvig D."/>
            <person name="Lalanne C."/>
            <person name="Gautier V."/>
            <person name="Ament-Velasquez S.L."/>
            <person name="Kruys A."/>
            <person name="Hutchinson M.I."/>
            <person name="Powell A.J."/>
            <person name="Barry K."/>
            <person name="Miller A.N."/>
            <person name="Grigoriev I.V."/>
            <person name="Debuchy R."/>
            <person name="Gladieux P."/>
            <person name="Thoren M.H."/>
            <person name="Johannesson H."/>
        </authorList>
    </citation>
    <scope>NUCLEOTIDE SEQUENCE</scope>
    <source>
        <strain evidence="2">SMH2532-1</strain>
    </source>
</reference>
<feature type="domain" description="AAR2 C-terminal" evidence="1">
    <location>
        <begin position="90"/>
        <end position="246"/>
    </location>
</feature>
<comment type="caution">
    <text evidence="2">The sequence shown here is derived from an EMBL/GenBank/DDBJ whole genome shotgun (WGS) entry which is preliminary data.</text>
</comment>
<name>A0AA40CPV7_9PEZI</name>
<dbReference type="CDD" id="cd13778">
    <property type="entry name" value="Aar2_C"/>
    <property type="match status" value="1"/>
</dbReference>
<dbReference type="InterPro" id="IPR038514">
    <property type="entry name" value="AAR2_C_sf"/>
</dbReference>
<dbReference type="Gene3D" id="1.25.40.550">
    <property type="entry name" value="Aar2, C-terminal domain-like"/>
    <property type="match status" value="1"/>
</dbReference>
<dbReference type="GO" id="GO:0000244">
    <property type="term" value="P:spliceosomal tri-snRNP complex assembly"/>
    <property type="evidence" value="ECO:0007669"/>
    <property type="project" value="TreeGrafter"/>
</dbReference>
<dbReference type="InterPro" id="IPR033648">
    <property type="entry name" value="AAR2_C"/>
</dbReference>